<dbReference type="AlphaFoldDB" id="A0A3R7PZ51"/>
<dbReference type="InterPro" id="IPR018061">
    <property type="entry name" value="Retropepsins"/>
</dbReference>
<evidence type="ECO:0000313" key="4">
    <source>
        <dbReference type="EMBL" id="ROT64100.1"/>
    </source>
</evidence>
<gene>
    <name evidence="4" type="ORF">C7M84_017974</name>
</gene>
<evidence type="ECO:0000313" key="5">
    <source>
        <dbReference type="Proteomes" id="UP000283509"/>
    </source>
</evidence>
<evidence type="ECO:0000256" key="1">
    <source>
        <dbReference type="ARBA" id="ARBA00022801"/>
    </source>
</evidence>
<dbReference type="OrthoDB" id="6356350at2759"/>
<reference evidence="4 5" key="2">
    <citation type="submission" date="2019-01" db="EMBL/GenBank/DDBJ databases">
        <title>The decoding of complex shrimp genome reveals the adaptation for benthos swimmer, frequently molting mechanism and breeding impact on genome.</title>
        <authorList>
            <person name="Sun Y."/>
            <person name="Gao Y."/>
            <person name="Yu Y."/>
        </authorList>
    </citation>
    <scope>NUCLEOTIDE SEQUENCE [LARGE SCALE GENOMIC DNA]</scope>
    <source>
        <tissue evidence="4">Muscle</tissue>
    </source>
</reference>
<dbReference type="InterPro" id="IPR021109">
    <property type="entry name" value="Peptidase_aspartic_dom_sf"/>
</dbReference>
<feature type="domain" description="Retropepsins" evidence="3">
    <location>
        <begin position="376"/>
        <end position="477"/>
    </location>
</feature>
<feature type="compositionally biased region" description="Basic and acidic residues" evidence="2">
    <location>
        <begin position="235"/>
        <end position="250"/>
    </location>
</feature>
<feature type="region of interest" description="Disordered" evidence="2">
    <location>
        <begin position="219"/>
        <end position="250"/>
    </location>
</feature>
<dbReference type="Pfam" id="PF00077">
    <property type="entry name" value="RVP"/>
    <property type="match status" value="1"/>
</dbReference>
<dbReference type="EMBL" id="QCYY01003326">
    <property type="protein sequence ID" value="ROT64100.1"/>
    <property type="molecule type" value="Genomic_DNA"/>
</dbReference>
<dbReference type="SUPFAM" id="SSF50630">
    <property type="entry name" value="Acid proteases"/>
    <property type="match status" value="1"/>
</dbReference>
<keyword evidence="5" id="KW-1185">Reference proteome</keyword>
<proteinExistence type="predicted"/>
<dbReference type="CDD" id="cd00303">
    <property type="entry name" value="retropepsin_like"/>
    <property type="match status" value="1"/>
</dbReference>
<keyword evidence="1" id="KW-0378">Hydrolase</keyword>
<dbReference type="GO" id="GO:0016787">
    <property type="term" value="F:hydrolase activity"/>
    <property type="evidence" value="ECO:0007669"/>
    <property type="project" value="UniProtKB-KW"/>
</dbReference>
<sequence length="621" mass="69556">MKRKKNFKGRNSVIGRDVTCSLQKRSSASQRTPKTTSRGRLLLGFLQSHDHAAPQRDTSASQPLKRNQDVEAWIRSIENLVKPPTDEAYIQAARANCRGPAELIINSPLFDFIRDWETFKASLRTKFRGTYTSADFYKVLYENRMSSVQAPMDFYLQLEGHVYQGYRDHREAIGDPSELVRRVFLSGIPSWLRDFLAVKDDCSPMQLAETAQRIWNSRNGIRHESATRHQSPNEFRLDDDRDHRHYPDRPPRARDLYACPIAAQVDRVKTPQLIPPRDPWCSFHGTATHNTSECRAASYVTSLRETDPILPETSPATVAEDLGTWLDNVPFRVASKEKLPVQLAEFQKGAVTSTSTQTETTMSQIAMLSSLGLSGRPLVGLNINGKTTLCFIDTGSEATLIKPSAVAMIVSHQKLQHRTSTKILRGVTGQPLQVSTEVTLHFQMAEDSVIVHQASVVDVSFPGDILIGMDLLRRLDFTFSSEASTGNATITLQGHKFSVVYTDAESLKICCIKPLSPTEDATPLSQMSLSHQLDILKQSYFPSPSPPRTQDLERQRNNSCIDTKRKASHSTTKACNPLPLRVSASFVSFSRGKYWERKASSFEKLLVIEPLAGGRRGLFGY</sequence>
<name>A0A3R7PZ51_PENVA</name>
<comment type="caution">
    <text evidence="4">The sequence shown here is derived from an EMBL/GenBank/DDBJ whole genome shotgun (WGS) entry which is preliminary data.</text>
</comment>
<reference evidence="4 5" key="1">
    <citation type="submission" date="2018-04" db="EMBL/GenBank/DDBJ databases">
        <authorList>
            <person name="Zhang X."/>
            <person name="Yuan J."/>
            <person name="Li F."/>
            <person name="Xiang J."/>
        </authorList>
    </citation>
    <scope>NUCLEOTIDE SEQUENCE [LARGE SCALE GENOMIC DNA]</scope>
    <source>
        <tissue evidence="4">Muscle</tissue>
    </source>
</reference>
<dbReference type="Gene3D" id="2.40.70.10">
    <property type="entry name" value="Acid Proteases"/>
    <property type="match status" value="1"/>
</dbReference>
<protein>
    <recommendedName>
        <fullName evidence="3">Retropepsins domain-containing protein</fullName>
    </recommendedName>
</protein>
<evidence type="ECO:0000259" key="3">
    <source>
        <dbReference type="Pfam" id="PF00077"/>
    </source>
</evidence>
<organism evidence="4 5">
    <name type="scientific">Penaeus vannamei</name>
    <name type="common">Whiteleg shrimp</name>
    <name type="synonym">Litopenaeus vannamei</name>
    <dbReference type="NCBI Taxonomy" id="6689"/>
    <lineage>
        <taxon>Eukaryota</taxon>
        <taxon>Metazoa</taxon>
        <taxon>Ecdysozoa</taxon>
        <taxon>Arthropoda</taxon>
        <taxon>Crustacea</taxon>
        <taxon>Multicrustacea</taxon>
        <taxon>Malacostraca</taxon>
        <taxon>Eumalacostraca</taxon>
        <taxon>Eucarida</taxon>
        <taxon>Decapoda</taxon>
        <taxon>Dendrobranchiata</taxon>
        <taxon>Penaeoidea</taxon>
        <taxon>Penaeidae</taxon>
        <taxon>Penaeus</taxon>
    </lineage>
</organism>
<accession>A0A3R7PZ51</accession>
<evidence type="ECO:0000256" key="2">
    <source>
        <dbReference type="SAM" id="MobiDB-lite"/>
    </source>
</evidence>
<dbReference type="Proteomes" id="UP000283509">
    <property type="component" value="Unassembled WGS sequence"/>
</dbReference>